<dbReference type="Proteomes" id="UP000655287">
    <property type="component" value="Unassembled WGS sequence"/>
</dbReference>
<accession>A0A919R2G1</accession>
<feature type="transmembrane region" description="Helical" evidence="1">
    <location>
        <begin position="6"/>
        <end position="28"/>
    </location>
</feature>
<evidence type="ECO:0000313" key="3">
    <source>
        <dbReference type="Proteomes" id="UP000655287"/>
    </source>
</evidence>
<comment type="caution">
    <text evidence="2">The sequence shown here is derived from an EMBL/GenBank/DDBJ whole genome shotgun (WGS) entry which is preliminary data.</text>
</comment>
<dbReference type="EMBL" id="BOOU01000012">
    <property type="protein sequence ID" value="GII75772.1"/>
    <property type="molecule type" value="Genomic_DNA"/>
</dbReference>
<keyword evidence="1" id="KW-1133">Transmembrane helix</keyword>
<sequence length="281" mass="30701">MTLETVLPWILGPVLAGTVLLWVYGTAYRMLGRRSLRRPPAEEPRWEDDPSYDPELAAGLAVGALRATRAGEPVNVLPRRCSRRHAWAEAERLVKAEDPDMPVEDNLRAALWAVLGGTAEVVRPALSAVEEVLRRRELAGPDLWRHALDESASPAQRSLLHQVADAVERAEAELRGRGVLDPGERVPSVLAAQWADGVHLARTGLRIGMMSGTAAATHVRRAGALAGRWYPSWRVLRAAVLLPDLLSVDRSAAEWGLRVTTRLAAAREPVLGAPEADGHRR</sequence>
<dbReference type="AlphaFoldDB" id="A0A919R2G1"/>
<keyword evidence="1" id="KW-0472">Membrane</keyword>
<organism evidence="2 3">
    <name type="scientific">Sphaerisporangium rufum</name>
    <dbReference type="NCBI Taxonomy" id="1381558"/>
    <lineage>
        <taxon>Bacteria</taxon>
        <taxon>Bacillati</taxon>
        <taxon>Actinomycetota</taxon>
        <taxon>Actinomycetes</taxon>
        <taxon>Streptosporangiales</taxon>
        <taxon>Streptosporangiaceae</taxon>
        <taxon>Sphaerisporangium</taxon>
    </lineage>
</organism>
<name>A0A919R2G1_9ACTN</name>
<reference evidence="2" key="1">
    <citation type="submission" date="2021-01" db="EMBL/GenBank/DDBJ databases">
        <title>Whole genome shotgun sequence of Sphaerisporangium rufum NBRC 109079.</title>
        <authorList>
            <person name="Komaki H."/>
            <person name="Tamura T."/>
        </authorList>
    </citation>
    <scope>NUCLEOTIDE SEQUENCE</scope>
    <source>
        <strain evidence="2">NBRC 109079</strain>
    </source>
</reference>
<keyword evidence="1" id="KW-0812">Transmembrane</keyword>
<evidence type="ECO:0000256" key="1">
    <source>
        <dbReference type="SAM" id="Phobius"/>
    </source>
</evidence>
<evidence type="ECO:0000313" key="2">
    <source>
        <dbReference type="EMBL" id="GII75772.1"/>
    </source>
</evidence>
<dbReference type="RefSeq" id="WP_203982423.1">
    <property type="nucleotide sequence ID" value="NZ_BOOU01000012.1"/>
</dbReference>
<keyword evidence="3" id="KW-1185">Reference proteome</keyword>
<proteinExistence type="predicted"/>
<protein>
    <submittedName>
        <fullName evidence="2">Uncharacterized protein</fullName>
    </submittedName>
</protein>
<gene>
    <name evidence="2" type="ORF">Sru01_07540</name>
</gene>